<organism evidence="2 3">
    <name type="scientific">Elysia crispata</name>
    <name type="common">lettuce slug</name>
    <dbReference type="NCBI Taxonomy" id="231223"/>
    <lineage>
        <taxon>Eukaryota</taxon>
        <taxon>Metazoa</taxon>
        <taxon>Spiralia</taxon>
        <taxon>Lophotrochozoa</taxon>
        <taxon>Mollusca</taxon>
        <taxon>Gastropoda</taxon>
        <taxon>Heterobranchia</taxon>
        <taxon>Euthyneura</taxon>
        <taxon>Panpulmonata</taxon>
        <taxon>Sacoglossa</taxon>
        <taxon>Placobranchoidea</taxon>
        <taxon>Plakobranchidae</taxon>
        <taxon>Elysia</taxon>
    </lineage>
</organism>
<dbReference type="EMBL" id="JAWDGP010006558">
    <property type="protein sequence ID" value="KAK3738992.1"/>
    <property type="molecule type" value="Genomic_DNA"/>
</dbReference>
<evidence type="ECO:0000313" key="2">
    <source>
        <dbReference type="EMBL" id="KAK3738992.1"/>
    </source>
</evidence>
<evidence type="ECO:0000256" key="1">
    <source>
        <dbReference type="SAM" id="MobiDB-lite"/>
    </source>
</evidence>
<feature type="region of interest" description="Disordered" evidence="1">
    <location>
        <begin position="138"/>
        <end position="174"/>
    </location>
</feature>
<name>A0AAE1CW46_9GAST</name>
<proteinExistence type="predicted"/>
<reference evidence="2" key="1">
    <citation type="journal article" date="2023" name="G3 (Bethesda)">
        <title>A reference genome for the long-term kleptoplast-retaining sea slug Elysia crispata morphotype clarki.</title>
        <authorList>
            <person name="Eastman K.E."/>
            <person name="Pendleton A.L."/>
            <person name="Shaikh M.A."/>
            <person name="Suttiyut T."/>
            <person name="Ogas R."/>
            <person name="Tomko P."/>
            <person name="Gavelis G."/>
            <person name="Widhalm J.R."/>
            <person name="Wisecaver J.H."/>
        </authorList>
    </citation>
    <scope>NUCLEOTIDE SEQUENCE</scope>
    <source>
        <strain evidence="2">ECLA1</strain>
    </source>
</reference>
<dbReference type="Proteomes" id="UP001283361">
    <property type="component" value="Unassembled WGS sequence"/>
</dbReference>
<accession>A0AAE1CW46</accession>
<keyword evidence="3" id="KW-1185">Reference proteome</keyword>
<protein>
    <submittedName>
        <fullName evidence="2">Uncharacterized protein</fullName>
    </submittedName>
</protein>
<gene>
    <name evidence="2" type="ORF">RRG08_019450</name>
</gene>
<dbReference type="AlphaFoldDB" id="A0AAE1CW46"/>
<comment type="caution">
    <text evidence="2">The sequence shown here is derived from an EMBL/GenBank/DDBJ whole genome shotgun (WGS) entry which is preliminary data.</text>
</comment>
<evidence type="ECO:0000313" key="3">
    <source>
        <dbReference type="Proteomes" id="UP001283361"/>
    </source>
</evidence>
<sequence length="287" mass="32038">MEGEVGGGQVRVFGANPLKTQPCMTSAVRAPHKSPDIAQRSQEKTFRYPALESTILPLVTRVYKNIPKFRRPFAYQLEKKYRCRIHKHGGNWNQVESNPSPIFDRPTLYRLGQPSVSLQDGLFKPVFLISTQFLRDGGQRGRGGVEPGVTPRSAHAGQNKGRESMLRHSSSPGDQRPITTTLIWSERSYIIQRRSYSCQLLYAHQPSDNSPLRLVTTHTDRSTSPVNLNSSTNIICKHSRQAAVSVLVCPVLATTASPPVLIESLTYHGARWLQESNTALENAGHMR</sequence>